<organism evidence="8 9">
    <name type="scientific">Sorangium cellulosum</name>
    <name type="common">Polyangium cellulosum</name>
    <dbReference type="NCBI Taxonomy" id="56"/>
    <lineage>
        <taxon>Bacteria</taxon>
        <taxon>Pseudomonadati</taxon>
        <taxon>Myxococcota</taxon>
        <taxon>Polyangia</taxon>
        <taxon>Polyangiales</taxon>
        <taxon>Polyangiaceae</taxon>
        <taxon>Sorangium</taxon>
    </lineage>
</organism>
<dbReference type="EMBL" id="CP012673">
    <property type="protein sequence ID" value="AUX41314.1"/>
    <property type="molecule type" value="Genomic_DNA"/>
</dbReference>
<dbReference type="OrthoDB" id="4511384at2"/>
<dbReference type="InterPro" id="IPR001128">
    <property type="entry name" value="Cyt_P450"/>
</dbReference>
<dbReference type="PANTHER" id="PTHR46696">
    <property type="entry name" value="P450, PUTATIVE (EUROFUNG)-RELATED"/>
    <property type="match status" value="1"/>
</dbReference>
<dbReference type="GO" id="GO:0020037">
    <property type="term" value="F:heme binding"/>
    <property type="evidence" value="ECO:0007669"/>
    <property type="project" value="InterPro"/>
</dbReference>
<proteinExistence type="inferred from homology"/>
<keyword evidence="3 7" id="KW-0479">Metal-binding</keyword>
<dbReference type="GO" id="GO:0016705">
    <property type="term" value="F:oxidoreductase activity, acting on paired donors, with incorporation or reduction of molecular oxygen"/>
    <property type="evidence" value="ECO:0007669"/>
    <property type="project" value="InterPro"/>
</dbReference>
<reference evidence="8 9" key="1">
    <citation type="submission" date="2015-09" db="EMBL/GenBank/DDBJ databases">
        <title>Sorangium comparison.</title>
        <authorList>
            <person name="Zaburannyi N."/>
            <person name="Bunk B."/>
            <person name="Overmann J."/>
            <person name="Mueller R."/>
        </authorList>
    </citation>
    <scope>NUCLEOTIDE SEQUENCE [LARGE SCALE GENOMIC DNA]</scope>
    <source>
        <strain evidence="8 9">So ce26</strain>
    </source>
</reference>
<keyword evidence="4 7" id="KW-0560">Oxidoreductase</keyword>
<evidence type="ECO:0000256" key="7">
    <source>
        <dbReference type="RuleBase" id="RU000461"/>
    </source>
</evidence>
<dbReference type="Gene3D" id="1.10.630.10">
    <property type="entry name" value="Cytochrome P450"/>
    <property type="match status" value="1"/>
</dbReference>
<dbReference type="InterPro" id="IPR017972">
    <property type="entry name" value="Cyt_P450_CS"/>
</dbReference>
<name>A0A2L0EPV0_SORCE</name>
<dbReference type="PROSITE" id="PS00086">
    <property type="entry name" value="CYTOCHROME_P450"/>
    <property type="match status" value="1"/>
</dbReference>
<dbReference type="SUPFAM" id="SSF48264">
    <property type="entry name" value="Cytochrome P450"/>
    <property type="match status" value="1"/>
</dbReference>
<evidence type="ECO:0000313" key="9">
    <source>
        <dbReference type="Proteomes" id="UP000238348"/>
    </source>
</evidence>
<gene>
    <name evidence="8" type="ORF">SOCE26_027240</name>
</gene>
<evidence type="ECO:0000256" key="5">
    <source>
        <dbReference type="ARBA" id="ARBA00023004"/>
    </source>
</evidence>
<dbReference type="Pfam" id="PF00067">
    <property type="entry name" value="p450"/>
    <property type="match status" value="1"/>
</dbReference>
<accession>A0A2L0EPV0</accession>
<dbReference type="GO" id="GO:0004497">
    <property type="term" value="F:monooxygenase activity"/>
    <property type="evidence" value="ECO:0007669"/>
    <property type="project" value="UniProtKB-KW"/>
</dbReference>
<dbReference type="FunFam" id="1.10.630.10:FF:000018">
    <property type="entry name" value="Cytochrome P450 monooxygenase"/>
    <property type="match status" value="1"/>
</dbReference>
<protein>
    <submittedName>
        <fullName evidence="8">Cytochrome P450</fullName>
    </submittedName>
</protein>
<evidence type="ECO:0000256" key="3">
    <source>
        <dbReference type="ARBA" id="ARBA00022723"/>
    </source>
</evidence>
<dbReference type="InterPro" id="IPR036396">
    <property type="entry name" value="Cyt_P450_sf"/>
</dbReference>
<dbReference type="PRINTS" id="PR00359">
    <property type="entry name" value="BP450"/>
</dbReference>
<dbReference type="CDD" id="cd20625">
    <property type="entry name" value="CYP164-like"/>
    <property type="match status" value="1"/>
</dbReference>
<keyword evidence="6 7" id="KW-0503">Monooxygenase</keyword>
<evidence type="ECO:0000313" key="8">
    <source>
        <dbReference type="EMBL" id="AUX41314.1"/>
    </source>
</evidence>
<keyword evidence="5 7" id="KW-0408">Iron</keyword>
<sequence length="406" mass="46059">MKNFDLRSFHFNNPDIISDPYPLYRELLADQPIFFTEMYGGAWIVTRYADVLPLLTDKRLSSRRAAVPVSRLSDEERKEFTSMIDVFSKWVAFFDPPHHASYRRLLGKGILPFTPDVLRPRVKELLDGLIEPVARSGSMDILKDVAYPLPALLIADLLGAPREDYQQLITWADDIAHLFGSSEVTLEMVRRTKKSAFELLEYLRGLVEDTKQTPRDTIIGRLLAARDGELRFSEDDIAAQCILLLFAGLESARYLIGNGFLALFEHPDQLERLKVSPALVASAVEEFLRYDNPIQFIARTAKEDFELKGHRIQRGSVVLPVVGAANRDPAQFPDPDRLDIGRTENKHLAFGQGAHLCIGATIVRVQVQMAFTTLLERMPDMRLVPQELDWNANLGFRGLRSLRVEL</sequence>
<evidence type="ECO:0000256" key="1">
    <source>
        <dbReference type="ARBA" id="ARBA00010617"/>
    </source>
</evidence>
<evidence type="ECO:0000256" key="2">
    <source>
        <dbReference type="ARBA" id="ARBA00022617"/>
    </source>
</evidence>
<comment type="similarity">
    <text evidence="1 7">Belongs to the cytochrome P450 family.</text>
</comment>
<dbReference type="RefSeq" id="WP_104979424.1">
    <property type="nucleotide sequence ID" value="NZ_CP012673.1"/>
</dbReference>
<evidence type="ECO:0000256" key="6">
    <source>
        <dbReference type="ARBA" id="ARBA00023033"/>
    </source>
</evidence>
<dbReference type="AlphaFoldDB" id="A0A2L0EPV0"/>
<keyword evidence="2 7" id="KW-0349">Heme</keyword>
<evidence type="ECO:0000256" key="4">
    <source>
        <dbReference type="ARBA" id="ARBA00023002"/>
    </source>
</evidence>
<dbReference type="Proteomes" id="UP000238348">
    <property type="component" value="Chromosome"/>
</dbReference>
<dbReference type="InterPro" id="IPR002397">
    <property type="entry name" value="Cyt_P450_B"/>
</dbReference>
<dbReference type="GO" id="GO:0005506">
    <property type="term" value="F:iron ion binding"/>
    <property type="evidence" value="ECO:0007669"/>
    <property type="project" value="InterPro"/>
</dbReference>
<dbReference type="PANTHER" id="PTHR46696:SF1">
    <property type="entry name" value="CYTOCHROME P450 YJIB-RELATED"/>
    <property type="match status" value="1"/>
</dbReference>